<organism evidence="11 13">
    <name type="scientific">endosymbiont of Ridgeia piscesae</name>
    <dbReference type="NCBI Taxonomy" id="54398"/>
    <lineage>
        <taxon>Bacteria</taxon>
        <taxon>Pseudomonadati</taxon>
        <taxon>Pseudomonadota</taxon>
        <taxon>Gammaproteobacteria</taxon>
        <taxon>sulfur-oxidizing symbionts</taxon>
    </lineage>
</organism>
<dbReference type="EMBL" id="LMXI01000011">
    <property type="protein sequence ID" value="KRT60177.1"/>
    <property type="molecule type" value="Genomic_DNA"/>
</dbReference>
<evidence type="ECO:0000256" key="5">
    <source>
        <dbReference type="ARBA" id="ARBA00022801"/>
    </source>
</evidence>
<feature type="domain" description="CMP/dCMP-type deaminase" evidence="9">
    <location>
        <begin position="5"/>
        <end position="117"/>
    </location>
</feature>
<dbReference type="PROSITE" id="PS51747">
    <property type="entry name" value="CYT_DCMP_DEAMINASES_2"/>
    <property type="match status" value="1"/>
</dbReference>
<evidence type="ECO:0000313" key="11">
    <source>
        <dbReference type="EMBL" id="KRT60174.1"/>
    </source>
</evidence>
<sequence length="163" mass="17799">MTPDEQDHHFMQRALELAAKAEAAGEVPVGALLVRDGEVIGEGWNRPIGSHDPTAHAEICALRDAARRVGNYRLPDTTLYVSLEPCPMCAGAIVHARVKRVVYAASDPRSGAAGSVFDLLPSDQRFNHRVESEGGLLAEQSANRLRDFFRARRNKDQIKGTLG</sequence>
<dbReference type="EMBL" id="LMXI01000011">
    <property type="protein sequence ID" value="KRT60174.1"/>
    <property type="molecule type" value="Genomic_DNA"/>
</dbReference>
<dbReference type="FunFam" id="3.40.140.10:FF:000005">
    <property type="entry name" value="tRNA-specific adenosine deaminase"/>
    <property type="match status" value="1"/>
</dbReference>
<evidence type="ECO:0000256" key="4">
    <source>
        <dbReference type="ARBA" id="ARBA00022723"/>
    </source>
</evidence>
<evidence type="ECO:0000256" key="1">
    <source>
        <dbReference type="ARBA" id="ARBA00010669"/>
    </source>
</evidence>
<keyword evidence="6 8" id="KW-0862">Zinc</keyword>
<dbReference type="InterPro" id="IPR016193">
    <property type="entry name" value="Cytidine_deaminase-like"/>
</dbReference>
<comment type="catalytic activity">
    <reaction evidence="7 8">
        <text>adenosine(34) in tRNA + H2O + H(+) = inosine(34) in tRNA + NH4(+)</text>
        <dbReference type="Rhea" id="RHEA:43168"/>
        <dbReference type="Rhea" id="RHEA-COMP:10373"/>
        <dbReference type="Rhea" id="RHEA-COMP:10374"/>
        <dbReference type="ChEBI" id="CHEBI:15377"/>
        <dbReference type="ChEBI" id="CHEBI:15378"/>
        <dbReference type="ChEBI" id="CHEBI:28938"/>
        <dbReference type="ChEBI" id="CHEBI:74411"/>
        <dbReference type="ChEBI" id="CHEBI:82852"/>
        <dbReference type="EC" id="3.5.4.33"/>
    </reaction>
</comment>
<dbReference type="InterPro" id="IPR002125">
    <property type="entry name" value="CMP_dCMP_dom"/>
</dbReference>
<comment type="function">
    <text evidence="8">Catalyzes the deamination of adenosine to inosine at the wobble position 34 of tRNA(Arg2).</text>
</comment>
<dbReference type="Pfam" id="PF00383">
    <property type="entry name" value="dCMP_cyt_deam_1"/>
    <property type="match status" value="1"/>
</dbReference>
<evidence type="ECO:0000313" key="12">
    <source>
        <dbReference type="EMBL" id="KRT60177.1"/>
    </source>
</evidence>
<dbReference type="HAMAP" id="MF_00972">
    <property type="entry name" value="tRNA_aden_deaminase"/>
    <property type="match status" value="1"/>
</dbReference>
<feature type="binding site" evidence="8">
    <location>
        <position position="89"/>
    </location>
    <ligand>
        <name>Zn(2+)</name>
        <dbReference type="ChEBI" id="CHEBI:29105"/>
        <note>catalytic</note>
    </ligand>
</feature>
<dbReference type="EC" id="3.5.4.33" evidence="8"/>
<evidence type="ECO:0000256" key="6">
    <source>
        <dbReference type="ARBA" id="ARBA00022833"/>
    </source>
</evidence>
<dbReference type="PANTHER" id="PTHR11079">
    <property type="entry name" value="CYTOSINE DEAMINASE FAMILY MEMBER"/>
    <property type="match status" value="1"/>
</dbReference>
<comment type="subunit">
    <text evidence="2 8">Homodimer.</text>
</comment>
<comment type="cofactor">
    <cofactor evidence="8">
        <name>Zn(2+)</name>
        <dbReference type="ChEBI" id="CHEBI:29105"/>
    </cofactor>
    <text evidence="8">Binds 1 zinc ion per subunit.</text>
</comment>
<keyword evidence="4 8" id="KW-0479">Metal-binding</keyword>
<evidence type="ECO:0000256" key="8">
    <source>
        <dbReference type="HAMAP-Rule" id="MF_00972"/>
    </source>
</evidence>
<comment type="similarity">
    <text evidence="1">Belongs to the cytidine and deoxycytidylate deaminase family. ADAT2 subfamily.</text>
</comment>
<dbReference type="SUPFAM" id="SSF53927">
    <property type="entry name" value="Cytidine deaminase-like"/>
    <property type="match status" value="1"/>
</dbReference>
<proteinExistence type="inferred from homology"/>
<dbReference type="Proteomes" id="UP000051634">
    <property type="component" value="Unassembled WGS sequence"/>
</dbReference>
<dbReference type="RefSeq" id="WP_057957045.1">
    <property type="nucleotide sequence ID" value="NZ_KQ556988.1"/>
</dbReference>
<evidence type="ECO:0000256" key="7">
    <source>
        <dbReference type="ARBA" id="ARBA00048045"/>
    </source>
</evidence>
<dbReference type="OrthoDB" id="9802676at2"/>
<keyword evidence="5 8" id="KW-0378">Hydrolase</keyword>
<dbReference type="PANTHER" id="PTHR11079:SF202">
    <property type="entry name" value="TRNA-SPECIFIC ADENOSINE DEAMINASE"/>
    <property type="match status" value="1"/>
</dbReference>
<dbReference type="CDD" id="cd01285">
    <property type="entry name" value="nucleoside_deaminase"/>
    <property type="match status" value="1"/>
</dbReference>
<feature type="binding site" evidence="8">
    <location>
        <position position="86"/>
    </location>
    <ligand>
        <name>Zn(2+)</name>
        <dbReference type="ChEBI" id="CHEBI:29105"/>
        <note>catalytic</note>
    </ligand>
</feature>
<dbReference type="NCBIfam" id="NF008113">
    <property type="entry name" value="PRK10860.1"/>
    <property type="match status" value="1"/>
</dbReference>
<dbReference type="InterPro" id="IPR028883">
    <property type="entry name" value="tRNA_aden_deaminase"/>
</dbReference>
<accession>A0A0T5ZCA9</accession>
<dbReference type="GO" id="GO:0008270">
    <property type="term" value="F:zinc ion binding"/>
    <property type="evidence" value="ECO:0007669"/>
    <property type="project" value="UniProtKB-UniRule"/>
</dbReference>
<dbReference type="STRING" id="54398.Ga0074115_10650"/>
<dbReference type="PROSITE" id="PS00903">
    <property type="entry name" value="CYT_DCMP_DEAMINASES_1"/>
    <property type="match status" value="1"/>
</dbReference>
<dbReference type="EMBL" id="LDXT01000096">
    <property type="protein sequence ID" value="KRT53616.1"/>
    <property type="molecule type" value="Genomic_DNA"/>
</dbReference>
<keyword evidence="14" id="KW-1185">Reference proteome</keyword>
<name>A0A0T5ZCA9_9GAMM</name>
<dbReference type="GO" id="GO:0052717">
    <property type="term" value="F:tRNA-specific adenosine-34 deaminase activity"/>
    <property type="evidence" value="ECO:0007669"/>
    <property type="project" value="UniProtKB-UniRule"/>
</dbReference>
<dbReference type="InterPro" id="IPR016192">
    <property type="entry name" value="APOBEC/CMP_deaminase_Zn-bd"/>
</dbReference>
<protein>
    <recommendedName>
        <fullName evidence="8">tRNA-specific adenosine deaminase</fullName>
        <ecNumber evidence="8">3.5.4.33</ecNumber>
    </recommendedName>
</protein>
<dbReference type="Proteomes" id="UP000051276">
    <property type="component" value="Unassembled WGS sequence"/>
</dbReference>
<evidence type="ECO:0000256" key="2">
    <source>
        <dbReference type="ARBA" id="ARBA00011738"/>
    </source>
</evidence>
<keyword evidence="3 8" id="KW-0819">tRNA processing</keyword>
<gene>
    <name evidence="8" type="primary">tadA</name>
    <name evidence="10" type="ORF">Ga0074115_10650</name>
    <name evidence="11" type="ORF">Ga0076813_16833</name>
    <name evidence="12" type="ORF">Ga0076813_16836</name>
</gene>
<dbReference type="PATRIC" id="fig|54398.3.peg.528"/>
<comment type="caution">
    <text evidence="11">The sequence shown here is derived from an EMBL/GenBank/DDBJ whole genome shotgun (WGS) entry which is preliminary data.</text>
</comment>
<dbReference type="GO" id="GO:0002100">
    <property type="term" value="P:tRNA wobble adenosine to inosine editing"/>
    <property type="evidence" value="ECO:0007669"/>
    <property type="project" value="UniProtKB-UniRule"/>
</dbReference>
<dbReference type="AlphaFoldDB" id="A0A0T5ZCA9"/>
<feature type="binding site" evidence="8">
    <location>
        <position position="56"/>
    </location>
    <ligand>
        <name>Zn(2+)</name>
        <dbReference type="ChEBI" id="CHEBI:29105"/>
        <note>catalytic</note>
    </ligand>
</feature>
<evidence type="ECO:0000259" key="9">
    <source>
        <dbReference type="PROSITE" id="PS51747"/>
    </source>
</evidence>
<reference evidence="13 14" key="1">
    <citation type="submission" date="2015-11" db="EMBL/GenBank/DDBJ databases">
        <title>The genome of Candidatus Endoriftia persephone in Ridgeia piscesae and population structure of the North Eastern Pacific vestimentiferan symbionts.</title>
        <authorList>
            <person name="Perez M."/>
            <person name="Juniper K.S."/>
        </authorList>
    </citation>
    <scope>NUCLEOTIDE SEQUENCE [LARGE SCALE GENOMIC DNA]</scope>
    <source>
        <strain evidence="11">Ind10</strain>
        <strain evidence="10">Ind11</strain>
    </source>
</reference>
<dbReference type="Gene3D" id="3.40.140.10">
    <property type="entry name" value="Cytidine Deaminase, domain 2"/>
    <property type="match status" value="1"/>
</dbReference>
<evidence type="ECO:0000313" key="13">
    <source>
        <dbReference type="Proteomes" id="UP000051276"/>
    </source>
</evidence>
<evidence type="ECO:0000313" key="10">
    <source>
        <dbReference type="EMBL" id="KRT53616.1"/>
    </source>
</evidence>
<feature type="active site" description="Proton donor" evidence="8">
    <location>
        <position position="58"/>
    </location>
</feature>
<evidence type="ECO:0000256" key="3">
    <source>
        <dbReference type="ARBA" id="ARBA00022694"/>
    </source>
</evidence>
<evidence type="ECO:0000313" key="14">
    <source>
        <dbReference type="Proteomes" id="UP000051634"/>
    </source>
</evidence>